<organism evidence="1 2">
    <name type="scientific">Vigna angularis var. angularis</name>
    <dbReference type="NCBI Taxonomy" id="157739"/>
    <lineage>
        <taxon>Eukaryota</taxon>
        <taxon>Viridiplantae</taxon>
        <taxon>Streptophyta</taxon>
        <taxon>Embryophyta</taxon>
        <taxon>Tracheophyta</taxon>
        <taxon>Spermatophyta</taxon>
        <taxon>Magnoliopsida</taxon>
        <taxon>eudicotyledons</taxon>
        <taxon>Gunneridae</taxon>
        <taxon>Pentapetalae</taxon>
        <taxon>rosids</taxon>
        <taxon>fabids</taxon>
        <taxon>Fabales</taxon>
        <taxon>Fabaceae</taxon>
        <taxon>Papilionoideae</taxon>
        <taxon>50 kb inversion clade</taxon>
        <taxon>NPAAA clade</taxon>
        <taxon>indigoferoid/millettioid clade</taxon>
        <taxon>Phaseoleae</taxon>
        <taxon>Vigna</taxon>
    </lineage>
</organism>
<name>A0A0S3R4Y0_PHAAN</name>
<sequence>CYKRPARLRTDVYSSTYLLLCHRSIIYVGDSLDGRLFGDVKSRFCTSDIIIITLFSNFNYLDYYYFNFVLFKIHKHFTPVNQKCKLTNI</sequence>
<evidence type="ECO:0000313" key="1">
    <source>
        <dbReference type="EMBL" id="BAT75601.1"/>
    </source>
</evidence>
<keyword evidence="2" id="KW-1185">Reference proteome</keyword>
<proteinExistence type="predicted"/>
<protein>
    <submittedName>
        <fullName evidence="1">Uncharacterized protein</fullName>
    </submittedName>
</protein>
<evidence type="ECO:0000313" key="2">
    <source>
        <dbReference type="Proteomes" id="UP000291084"/>
    </source>
</evidence>
<dbReference type="AlphaFoldDB" id="A0A0S3R4Y0"/>
<reference evidence="1 2" key="1">
    <citation type="journal article" date="2015" name="Sci. Rep.">
        <title>The power of single molecule real-time sequencing technology in the de novo assembly of a eukaryotic genome.</title>
        <authorList>
            <person name="Sakai H."/>
            <person name="Naito K."/>
            <person name="Ogiso-Tanaka E."/>
            <person name="Takahashi Y."/>
            <person name="Iseki K."/>
            <person name="Muto C."/>
            <person name="Satou K."/>
            <person name="Teruya K."/>
            <person name="Shiroma A."/>
            <person name="Shimoji M."/>
            <person name="Hirano T."/>
            <person name="Itoh T."/>
            <person name="Kaga A."/>
            <person name="Tomooka N."/>
        </authorList>
    </citation>
    <scope>NUCLEOTIDE SEQUENCE [LARGE SCALE GENOMIC DNA]</scope>
    <source>
        <strain evidence="2">cv. Shumari</strain>
    </source>
</reference>
<accession>A0A0S3R4Y0</accession>
<feature type="non-terminal residue" evidence="1">
    <location>
        <position position="1"/>
    </location>
</feature>
<gene>
    <name evidence="1" type="primary">Vigan.01G348900</name>
    <name evidence="1" type="ORF">VIGAN_01348900</name>
</gene>
<dbReference type="Proteomes" id="UP000291084">
    <property type="component" value="Chromosome 1"/>
</dbReference>
<dbReference type="EMBL" id="AP015034">
    <property type="protein sequence ID" value="BAT75601.1"/>
    <property type="molecule type" value="Genomic_DNA"/>
</dbReference>